<feature type="compositionally biased region" description="Gly residues" evidence="1">
    <location>
        <begin position="31"/>
        <end position="40"/>
    </location>
</feature>
<evidence type="ECO:0000313" key="2">
    <source>
        <dbReference type="EMBL" id="KAG2303943.1"/>
    </source>
</evidence>
<accession>A0A8X7SCY0</accession>
<gene>
    <name evidence="2" type="ORF">Bca52824_032594</name>
</gene>
<dbReference type="OrthoDB" id="10539826at2759"/>
<feature type="region of interest" description="Disordered" evidence="1">
    <location>
        <begin position="1"/>
        <end position="74"/>
    </location>
</feature>
<sequence length="111" mass="10944">MKRKEASRGSDGSGGERALNCGTGKDEHDGGSGGAGGKGDSNGVEERGGGERASNGTGKSRNGDGSGGSGGKRASNAGTVAVLMIWMQGNLTLRLDAISVCTCSIAPFKVV</sequence>
<dbReference type="EMBL" id="JAAMPC010000007">
    <property type="protein sequence ID" value="KAG2303943.1"/>
    <property type="molecule type" value="Genomic_DNA"/>
</dbReference>
<dbReference type="Proteomes" id="UP000886595">
    <property type="component" value="Unassembled WGS sequence"/>
</dbReference>
<protein>
    <submittedName>
        <fullName evidence="2">Uncharacterized protein</fullName>
    </submittedName>
</protein>
<evidence type="ECO:0000256" key="1">
    <source>
        <dbReference type="SAM" id="MobiDB-lite"/>
    </source>
</evidence>
<proteinExistence type="predicted"/>
<name>A0A8X7SCY0_BRACI</name>
<evidence type="ECO:0000313" key="3">
    <source>
        <dbReference type="Proteomes" id="UP000886595"/>
    </source>
</evidence>
<organism evidence="2 3">
    <name type="scientific">Brassica carinata</name>
    <name type="common">Ethiopian mustard</name>
    <name type="synonym">Abyssinian cabbage</name>
    <dbReference type="NCBI Taxonomy" id="52824"/>
    <lineage>
        <taxon>Eukaryota</taxon>
        <taxon>Viridiplantae</taxon>
        <taxon>Streptophyta</taxon>
        <taxon>Embryophyta</taxon>
        <taxon>Tracheophyta</taxon>
        <taxon>Spermatophyta</taxon>
        <taxon>Magnoliopsida</taxon>
        <taxon>eudicotyledons</taxon>
        <taxon>Gunneridae</taxon>
        <taxon>Pentapetalae</taxon>
        <taxon>rosids</taxon>
        <taxon>malvids</taxon>
        <taxon>Brassicales</taxon>
        <taxon>Brassicaceae</taxon>
        <taxon>Brassiceae</taxon>
        <taxon>Brassica</taxon>
    </lineage>
</organism>
<keyword evidence="3" id="KW-1185">Reference proteome</keyword>
<dbReference type="AlphaFoldDB" id="A0A8X7SCY0"/>
<comment type="caution">
    <text evidence="2">The sequence shown here is derived from an EMBL/GenBank/DDBJ whole genome shotgun (WGS) entry which is preliminary data.</text>
</comment>
<reference evidence="2 3" key="1">
    <citation type="submission" date="2020-02" db="EMBL/GenBank/DDBJ databases">
        <authorList>
            <person name="Ma Q."/>
            <person name="Huang Y."/>
            <person name="Song X."/>
            <person name="Pei D."/>
        </authorList>
    </citation>
    <scope>NUCLEOTIDE SEQUENCE [LARGE SCALE GENOMIC DNA]</scope>
    <source>
        <strain evidence="2">Sxm20200214</strain>
        <tissue evidence="2">Leaf</tissue>
    </source>
</reference>